<dbReference type="SUPFAM" id="SSF143422">
    <property type="entry name" value="Transposase IS200-like"/>
    <property type="match status" value="1"/>
</dbReference>
<reference evidence="3" key="3">
    <citation type="submission" date="2011-05" db="EMBL/GenBank/DDBJ databases">
        <title>Complete sequence of Methylomonas methanica MC09.</title>
        <authorList>
            <consortium name="US DOE Joint Genome Institute"/>
            <person name="Lucas S."/>
            <person name="Han J."/>
            <person name="Lapidus A."/>
            <person name="Cheng J.-F."/>
            <person name="Goodwin L."/>
            <person name="Pitluck S."/>
            <person name="Peters L."/>
            <person name="Mikhailova N."/>
            <person name="Teshima H."/>
            <person name="Han C."/>
            <person name="Tapia R."/>
            <person name="Land M."/>
            <person name="Hauser L."/>
            <person name="Kyrpides N."/>
            <person name="Ivanova N."/>
            <person name="Pagani I."/>
            <person name="Stein L."/>
            <person name="Woyke T."/>
        </authorList>
    </citation>
    <scope>NUCLEOTIDE SEQUENCE [LARGE SCALE GENOMIC DNA]</scope>
    <source>
        <strain evidence="3">MC09</strain>
    </source>
</reference>
<dbReference type="GO" id="GO:0004803">
    <property type="term" value="F:transposase activity"/>
    <property type="evidence" value="ECO:0007669"/>
    <property type="project" value="InterPro"/>
</dbReference>
<evidence type="ECO:0000259" key="1">
    <source>
        <dbReference type="SMART" id="SM01321"/>
    </source>
</evidence>
<sequence length="181" mass="21344">MSRYRRSQTPGATYFFTVVTYRRQAILCEAPIREALRNAIAAVRTKRPFTIDAWVLLPDHLHTIWTLPPGDADFATRWAVIKRQVSVACANEYRRADWIGPSKQKHRESTLWQRGYWEHQIRDENDFTRHMDYMHFNPVKHGYCKQVCEWPFSTFHRYVEQGVYSLDWGGGHVDDNLVAGE</sequence>
<dbReference type="InterPro" id="IPR036515">
    <property type="entry name" value="Transposase_17_sf"/>
</dbReference>
<dbReference type="HOGENOM" id="CLU_068226_6_0_6"/>
<dbReference type="Pfam" id="PF01797">
    <property type="entry name" value="Y1_Tnp"/>
    <property type="match status" value="1"/>
</dbReference>
<reference evidence="2 3" key="1">
    <citation type="journal article" date="2011" name="J. Bacteriol.">
        <title>Complete Genome Sequence of the Aerobic Marine Methanotroph Methylomonas methanica MC09.</title>
        <authorList>
            <person name="Boden R."/>
            <person name="Cunliffe M."/>
            <person name="Scanlan J."/>
            <person name="Moussard H."/>
            <person name="Kits K.D."/>
            <person name="Klotz M.G."/>
            <person name="Jetten M.S."/>
            <person name="Vuilleumier S."/>
            <person name="Han J."/>
            <person name="Peters L."/>
            <person name="Mikhailova N."/>
            <person name="Teshima H."/>
            <person name="Tapia R."/>
            <person name="Kyrpides N."/>
            <person name="Ivanova N."/>
            <person name="Pagani I."/>
            <person name="Cheng J.F."/>
            <person name="Goodwin L."/>
            <person name="Han C."/>
            <person name="Hauser L."/>
            <person name="Land M.L."/>
            <person name="Lapidus A."/>
            <person name="Lucas S."/>
            <person name="Pitluck S."/>
            <person name="Woyke T."/>
            <person name="Stein L."/>
            <person name="Murrell J.C."/>
        </authorList>
    </citation>
    <scope>NUCLEOTIDE SEQUENCE [LARGE SCALE GENOMIC DNA]</scope>
    <source>
        <strain evidence="2 3">MC09</strain>
    </source>
</reference>
<dbReference type="GO" id="GO:0006313">
    <property type="term" value="P:DNA transposition"/>
    <property type="evidence" value="ECO:0007669"/>
    <property type="project" value="InterPro"/>
</dbReference>
<dbReference type="InterPro" id="IPR002686">
    <property type="entry name" value="Transposase_17"/>
</dbReference>
<feature type="domain" description="Transposase IS200-like" evidence="1">
    <location>
        <begin position="9"/>
        <end position="137"/>
    </location>
</feature>
<dbReference type="AlphaFoldDB" id="F9ZXD0"/>
<organism evidence="2 3">
    <name type="scientific">Methylomonas methanica (strain DSM 25384 / MC09)</name>
    <dbReference type="NCBI Taxonomy" id="857087"/>
    <lineage>
        <taxon>Bacteria</taxon>
        <taxon>Pseudomonadati</taxon>
        <taxon>Pseudomonadota</taxon>
        <taxon>Gammaproteobacteria</taxon>
        <taxon>Methylococcales</taxon>
        <taxon>Methylococcaceae</taxon>
        <taxon>Methylomonas</taxon>
    </lineage>
</organism>
<dbReference type="KEGG" id="mmt:Metme_2527"/>
<dbReference type="InterPro" id="IPR052715">
    <property type="entry name" value="RAYT_transposase"/>
</dbReference>
<gene>
    <name evidence="2" type="ordered locus">Metme_2527</name>
</gene>
<dbReference type="PANTHER" id="PTHR36966:SF1">
    <property type="entry name" value="REP-ASSOCIATED TYROSINE TRANSPOSASE"/>
    <property type="match status" value="1"/>
</dbReference>
<name>F9ZXD0_METMM</name>
<dbReference type="eggNOG" id="COG1943">
    <property type="taxonomic scope" value="Bacteria"/>
</dbReference>
<dbReference type="PANTHER" id="PTHR36966">
    <property type="entry name" value="REP-ASSOCIATED TYROSINE TRANSPOSASE"/>
    <property type="match status" value="1"/>
</dbReference>
<dbReference type="Gene3D" id="3.30.70.1290">
    <property type="entry name" value="Transposase IS200-like"/>
    <property type="match status" value="1"/>
</dbReference>
<protein>
    <recommendedName>
        <fullName evidence="1">Transposase IS200-like domain-containing protein</fullName>
    </recommendedName>
</protein>
<dbReference type="EMBL" id="CP002738">
    <property type="protein sequence ID" value="AEG00918.1"/>
    <property type="molecule type" value="Genomic_DNA"/>
</dbReference>
<dbReference type="RefSeq" id="WP_013819154.1">
    <property type="nucleotide sequence ID" value="NC_015572.1"/>
</dbReference>
<reference key="2">
    <citation type="submission" date="2011-05" db="EMBL/GenBank/DDBJ databases">
        <title>Complete genome sequence of the aerobic marine methanotroph Methylomonas methanica MC09.</title>
        <authorList>
            <person name="Boden R."/>
            <person name="Cunliffe M."/>
            <person name="Scanlan J."/>
            <person name="Moussard H."/>
            <person name="Kits K.D."/>
            <person name="Klotz M."/>
            <person name="Jetten M."/>
            <person name="Vuilleumier S."/>
            <person name="Han J."/>
            <person name="Peters L."/>
            <person name="Mikhailova N."/>
            <person name="Teshima H."/>
            <person name="Tapia R."/>
            <person name="Kyrpides N."/>
            <person name="Ivanova N."/>
            <person name="Pagani I."/>
            <person name="Cheng J.-F."/>
            <person name="Goodwin L."/>
            <person name="Han C."/>
            <person name="Hauser L."/>
            <person name="Land M."/>
            <person name="Lapidus A."/>
            <person name="Lucas S."/>
            <person name="Pitluck S."/>
            <person name="Woyke T."/>
            <person name="Stein L.Y."/>
            <person name="Murrell C."/>
        </authorList>
    </citation>
    <scope>NUCLEOTIDE SEQUENCE</scope>
    <source>
        <strain>MC09</strain>
    </source>
</reference>
<keyword evidence="3" id="KW-1185">Reference proteome</keyword>
<evidence type="ECO:0000313" key="3">
    <source>
        <dbReference type="Proteomes" id="UP000008888"/>
    </source>
</evidence>
<dbReference type="SMART" id="SM01321">
    <property type="entry name" value="Y1_Tnp"/>
    <property type="match status" value="1"/>
</dbReference>
<dbReference type="OrthoDB" id="9794403at2"/>
<accession>F9ZXD0</accession>
<proteinExistence type="predicted"/>
<dbReference type="Proteomes" id="UP000008888">
    <property type="component" value="Chromosome"/>
</dbReference>
<dbReference type="NCBIfam" id="NF047646">
    <property type="entry name" value="REP_Tyr_transpos"/>
    <property type="match status" value="1"/>
</dbReference>
<evidence type="ECO:0000313" key="2">
    <source>
        <dbReference type="EMBL" id="AEG00918.1"/>
    </source>
</evidence>
<dbReference type="GO" id="GO:0043565">
    <property type="term" value="F:sequence-specific DNA binding"/>
    <property type="evidence" value="ECO:0007669"/>
    <property type="project" value="TreeGrafter"/>
</dbReference>